<evidence type="ECO:0000313" key="1">
    <source>
        <dbReference type="EMBL" id="KAJ7085757.1"/>
    </source>
</evidence>
<dbReference type="Proteomes" id="UP001222325">
    <property type="component" value="Unassembled WGS sequence"/>
</dbReference>
<keyword evidence="2" id="KW-1185">Reference proteome</keyword>
<name>A0AAD6XPU4_9AGAR</name>
<accession>A0AAD6XPU4</accession>
<dbReference type="EMBL" id="JARJCN010000033">
    <property type="protein sequence ID" value="KAJ7085757.1"/>
    <property type="molecule type" value="Genomic_DNA"/>
</dbReference>
<sequence length="220" mass="22452">MFSPSPPALPLRHTKTSFHSCTMFFAASFVSAALAVLSISVSAIPTEDVSARAVCPAGQFPDSTAAVPGTCTPCPAGNTCDGSSNVQPCDYGRYQPTPGSTTCLPTPAGSYQPQRGQTVALPCYVGSYQPYPGQAFCYGAPSGRFQGHTGQAGVCGACCGWAATQSNFNTAVTQCVAPTPFSGRASGSGCVSTMQGCTPVATCAQVLVGTVWTCPDQTFN</sequence>
<organism evidence="1 2">
    <name type="scientific">Mycena belliarum</name>
    <dbReference type="NCBI Taxonomy" id="1033014"/>
    <lineage>
        <taxon>Eukaryota</taxon>
        <taxon>Fungi</taxon>
        <taxon>Dikarya</taxon>
        <taxon>Basidiomycota</taxon>
        <taxon>Agaricomycotina</taxon>
        <taxon>Agaricomycetes</taxon>
        <taxon>Agaricomycetidae</taxon>
        <taxon>Agaricales</taxon>
        <taxon>Marasmiineae</taxon>
        <taxon>Mycenaceae</taxon>
        <taxon>Mycena</taxon>
    </lineage>
</organism>
<proteinExistence type="predicted"/>
<comment type="caution">
    <text evidence="1">The sequence shown here is derived from an EMBL/GenBank/DDBJ whole genome shotgun (WGS) entry which is preliminary data.</text>
</comment>
<protein>
    <submittedName>
        <fullName evidence="1">Uncharacterized protein</fullName>
    </submittedName>
</protein>
<dbReference type="AlphaFoldDB" id="A0AAD6XPU4"/>
<gene>
    <name evidence="1" type="ORF">B0H15DRAFT_368391</name>
</gene>
<reference evidence="1" key="1">
    <citation type="submission" date="2023-03" db="EMBL/GenBank/DDBJ databases">
        <title>Massive genome expansion in bonnet fungi (Mycena s.s.) driven by repeated elements and novel gene families across ecological guilds.</title>
        <authorList>
            <consortium name="Lawrence Berkeley National Laboratory"/>
            <person name="Harder C.B."/>
            <person name="Miyauchi S."/>
            <person name="Viragh M."/>
            <person name="Kuo A."/>
            <person name="Thoen E."/>
            <person name="Andreopoulos B."/>
            <person name="Lu D."/>
            <person name="Skrede I."/>
            <person name="Drula E."/>
            <person name="Henrissat B."/>
            <person name="Morin E."/>
            <person name="Kohler A."/>
            <person name="Barry K."/>
            <person name="LaButti K."/>
            <person name="Morin E."/>
            <person name="Salamov A."/>
            <person name="Lipzen A."/>
            <person name="Mereny Z."/>
            <person name="Hegedus B."/>
            <person name="Baldrian P."/>
            <person name="Stursova M."/>
            <person name="Weitz H."/>
            <person name="Taylor A."/>
            <person name="Grigoriev I.V."/>
            <person name="Nagy L.G."/>
            <person name="Martin F."/>
            <person name="Kauserud H."/>
        </authorList>
    </citation>
    <scope>NUCLEOTIDE SEQUENCE</scope>
    <source>
        <strain evidence="1">CBHHK173m</strain>
    </source>
</reference>
<dbReference type="Gene3D" id="2.10.50.10">
    <property type="entry name" value="Tumor Necrosis Factor Receptor, subunit A, domain 2"/>
    <property type="match status" value="1"/>
</dbReference>
<evidence type="ECO:0000313" key="2">
    <source>
        <dbReference type="Proteomes" id="UP001222325"/>
    </source>
</evidence>